<proteinExistence type="predicted"/>
<keyword evidence="4" id="KW-1185">Reference proteome</keyword>
<keyword evidence="2" id="KW-0732">Signal</keyword>
<feature type="region of interest" description="Disordered" evidence="1">
    <location>
        <begin position="59"/>
        <end position="85"/>
    </location>
</feature>
<feature type="chain" id="PRO_5044885893" evidence="2">
    <location>
        <begin position="19"/>
        <end position="437"/>
    </location>
</feature>
<reference evidence="3 4" key="1">
    <citation type="submission" date="2024-10" db="EMBL/GenBank/DDBJ databases">
        <title>Updated reference genomes for cyclostephanoid diatoms.</title>
        <authorList>
            <person name="Roberts W.R."/>
            <person name="Alverson A.J."/>
        </authorList>
    </citation>
    <scope>NUCLEOTIDE SEQUENCE [LARGE SCALE GENOMIC DNA]</scope>
    <source>
        <strain evidence="3 4">AJA228-03</strain>
    </source>
</reference>
<protein>
    <submittedName>
        <fullName evidence="3">Uncharacterized protein</fullName>
    </submittedName>
</protein>
<accession>A0ABD3SEL0</accession>
<dbReference type="Proteomes" id="UP001530377">
    <property type="component" value="Unassembled WGS sequence"/>
</dbReference>
<dbReference type="PANTHER" id="PTHR35115:SF1">
    <property type="entry name" value="PROTEIN IN CHLOROPLAST ATPASE BIOGENESIS, CHLOROPLASTIC"/>
    <property type="match status" value="1"/>
</dbReference>
<organism evidence="3 4">
    <name type="scientific">Cyclostephanos tholiformis</name>
    <dbReference type="NCBI Taxonomy" id="382380"/>
    <lineage>
        <taxon>Eukaryota</taxon>
        <taxon>Sar</taxon>
        <taxon>Stramenopiles</taxon>
        <taxon>Ochrophyta</taxon>
        <taxon>Bacillariophyta</taxon>
        <taxon>Coscinodiscophyceae</taxon>
        <taxon>Thalassiosirophycidae</taxon>
        <taxon>Stephanodiscales</taxon>
        <taxon>Stephanodiscaceae</taxon>
        <taxon>Cyclostephanos</taxon>
    </lineage>
</organism>
<sequence length="437" mass="47453">MMYLAAMILLASISRAHSTSSSSSCFVSSSVTVRRFIFSSNNPPSSAVSSSSLLLSSSRSRRDRRCPRGEYLSSSSSSDGERTEQINVSRLSTLQTLLSMRGAPGSVGCNLGNGDLVAISPSSLSSSEYRDLHPHLLPLAKSVSSGHVVCALRRGYADDVEYFDTPALLARPWPIVESAVGLPGMRLLSLNSEHLMRRIAADADSSCGDQDNDDGVARRIVETYNDGLGCGNLSEKSMDEPYVTGSVAKLGYGLDKYVLLRVGPFPDLYETMSNNHLMKGDLESSLIAAEACNGKFGGRFGSTFTFYAKLLGSLSPRRDEECRDAARMTLRMPLPTLGLKRGDYVEVARMAGYASTDDDGDFAMAKMLEMYEKIREHEGNDNSGDKTPKQKAIEDADYVLDVACLTGRGYGNVRAEVAAIYREAGMEEDARFVERCS</sequence>
<evidence type="ECO:0000256" key="1">
    <source>
        <dbReference type="SAM" id="MobiDB-lite"/>
    </source>
</evidence>
<gene>
    <name evidence="3" type="ORF">ACHAXA_006246</name>
</gene>
<comment type="caution">
    <text evidence="3">The sequence shown here is derived from an EMBL/GenBank/DDBJ whole genome shotgun (WGS) entry which is preliminary data.</text>
</comment>
<name>A0ABD3SEL0_9STRA</name>
<evidence type="ECO:0000256" key="2">
    <source>
        <dbReference type="SAM" id="SignalP"/>
    </source>
</evidence>
<dbReference type="EMBL" id="JALLPB020000052">
    <property type="protein sequence ID" value="KAL3822882.1"/>
    <property type="molecule type" value="Genomic_DNA"/>
</dbReference>
<dbReference type="InterPro" id="IPR045287">
    <property type="entry name" value="PAB"/>
</dbReference>
<evidence type="ECO:0000313" key="4">
    <source>
        <dbReference type="Proteomes" id="UP001530377"/>
    </source>
</evidence>
<feature type="signal peptide" evidence="2">
    <location>
        <begin position="1"/>
        <end position="18"/>
    </location>
</feature>
<evidence type="ECO:0000313" key="3">
    <source>
        <dbReference type="EMBL" id="KAL3822882.1"/>
    </source>
</evidence>
<dbReference type="AlphaFoldDB" id="A0ABD3SEL0"/>
<dbReference type="PANTHER" id="PTHR35115">
    <property type="entry name" value="CYCLIN DELTA-3"/>
    <property type="match status" value="1"/>
</dbReference>